<dbReference type="GO" id="GO:0043565">
    <property type="term" value="F:sequence-specific DNA binding"/>
    <property type="evidence" value="ECO:0007669"/>
    <property type="project" value="InterPro"/>
</dbReference>
<dbReference type="Pfam" id="PF12833">
    <property type="entry name" value="HTH_18"/>
    <property type="match status" value="1"/>
</dbReference>
<comment type="caution">
    <text evidence="7">The sequence shown here is derived from an EMBL/GenBank/DDBJ whole genome shotgun (WGS) entry which is preliminary data.</text>
</comment>
<evidence type="ECO:0000256" key="2">
    <source>
        <dbReference type="ARBA" id="ARBA00023125"/>
    </source>
</evidence>
<dbReference type="InterPro" id="IPR014710">
    <property type="entry name" value="RmlC-like_jellyroll"/>
</dbReference>
<keyword evidence="1" id="KW-0805">Transcription regulation</keyword>
<dbReference type="InterPro" id="IPR020449">
    <property type="entry name" value="Tscrpt_reg_AraC-type_HTH"/>
</dbReference>
<dbReference type="NCBIfam" id="TIGR02297">
    <property type="entry name" value="HpaA"/>
    <property type="match status" value="1"/>
</dbReference>
<dbReference type="Pfam" id="PF02311">
    <property type="entry name" value="AraC_binding"/>
    <property type="match status" value="1"/>
</dbReference>
<dbReference type="Gene3D" id="2.60.120.10">
    <property type="entry name" value="Jelly Rolls"/>
    <property type="match status" value="1"/>
</dbReference>
<dbReference type="InterPro" id="IPR009057">
    <property type="entry name" value="Homeodomain-like_sf"/>
</dbReference>
<dbReference type="SUPFAM" id="SSF51182">
    <property type="entry name" value="RmlC-like cupins"/>
    <property type="match status" value="1"/>
</dbReference>
<evidence type="ECO:0000256" key="3">
    <source>
        <dbReference type="ARBA" id="ARBA00023159"/>
    </source>
</evidence>
<protein>
    <recommendedName>
        <fullName evidence="5">Arabinose operon regulatory protein</fullName>
    </recommendedName>
</protein>
<organism evidence="7 8">
    <name type="scientific">Shigella flexneri 2a str. 301</name>
    <dbReference type="NCBI Taxonomy" id="198214"/>
    <lineage>
        <taxon>Bacteria</taxon>
        <taxon>Pseudomonadati</taxon>
        <taxon>Pseudomonadota</taxon>
        <taxon>Gammaproteobacteria</taxon>
        <taxon>Enterobacterales</taxon>
        <taxon>Enterobacteriaceae</taxon>
        <taxon>Shigella</taxon>
    </lineage>
</organism>
<proteinExistence type="predicted"/>
<dbReference type="Proteomes" id="UP000198358">
    <property type="component" value="Unassembled WGS sequence"/>
</dbReference>
<evidence type="ECO:0000256" key="5">
    <source>
        <dbReference type="ARBA" id="ARBA00044978"/>
    </source>
</evidence>
<dbReference type="InterPro" id="IPR011051">
    <property type="entry name" value="RmlC_Cupin_sf"/>
</dbReference>
<evidence type="ECO:0000259" key="6">
    <source>
        <dbReference type="PROSITE" id="PS01124"/>
    </source>
</evidence>
<evidence type="ECO:0000256" key="4">
    <source>
        <dbReference type="ARBA" id="ARBA00023163"/>
    </source>
</evidence>
<sequence length="297" mass="34773">MMSSEAIFEHGYENIDLVREYDARYAGEDVHYETFARLANFFGRDMRPHWHDRYFQLHYLVTGRITLQLDEHFYSVRAPLFVLTPPSVPHTFFTDPDSDGHVLTVRQELIWPLVEKLWPGSGDAAMLQGICLSLEGMEHTLAALNHYWPIISLEFQQNKQGREILLQSLAQSIFTILLREAPPNDISTCSVRGEMCLFQKFNRLIDENYRQHLMVPEYATMLGMSESRLTELCRRFANQSPKRLIFERVSREARRLLLYSEQSINQIALDLGYKDPAYFARFFNRMMGCSPTQFRGR</sequence>
<feature type="domain" description="HTH araC/xylS-type" evidence="6">
    <location>
        <begin position="199"/>
        <end position="297"/>
    </location>
</feature>
<dbReference type="PROSITE" id="PS01124">
    <property type="entry name" value="HTH_ARAC_FAMILY_2"/>
    <property type="match status" value="1"/>
</dbReference>
<dbReference type="EMBL" id="NEDR01000003">
    <property type="protein sequence ID" value="OXB26044.1"/>
    <property type="molecule type" value="Genomic_DNA"/>
</dbReference>
<dbReference type="SUPFAM" id="SSF46689">
    <property type="entry name" value="Homeodomain-like"/>
    <property type="match status" value="1"/>
</dbReference>
<name>A0AB36P982_SHIFL</name>
<dbReference type="PANTHER" id="PTHR43280">
    <property type="entry name" value="ARAC-FAMILY TRANSCRIPTIONAL REGULATOR"/>
    <property type="match status" value="1"/>
</dbReference>
<dbReference type="PANTHER" id="PTHR43280:SF19">
    <property type="entry name" value="4-HYDROXYPHENYLACETATE CATABOLISM PROTEIN"/>
    <property type="match status" value="1"/>
</dbReference>
<dbReference type="SMART" id="SM00342">
    <property type="entry name" value="HTH_ARAC"/>
    <property type="match status" value="1"/>
</dbReference>
<dbReference type="GO" id="GO:0003700">
    <property type="term" value="F:DNA-binding transcription factor activity"/>
    <property type="evidence" value="ECO:0007669"/>
    <property type="project" value="InterPro"/>
</dbReference>
<accession>A0AB36P982</accession>
<dbReference type="AlphaFoldDB" id="A0AB36P982"/>
<dbReference type="InterPro" id="IPR003313">
    <property type="entry name" value="AraC-bd"/>
</dbReference>
<dbReference type="InterPro" id="IPR011983">
    <property type="entry name" value="HpaA_TReg"/>
</dbReference>
<keyword evidence="2" id="KW-0238">DNA-binding</keyword>
<keyword evidence="4" id="KW-0804">Transcription</keyword>
<reference evidence="7 8" key="1">
    <citation type="submission" date="2017-04" db="EMBL/GenBank/DDBJ databases">
        <title>Shigella flexneri 2a str. 301 Sequencing.</title>
        <authorList>
            <person name="Zhu Z."/>
        </authorList>
    </citation>
    <scope>NUCLEOTIDE SEQUENCE [LARGE SCALE GENOMIC DNA]</scope>
    <source>
        <strain evidence="7 8">301</strain>
    </source>
</reference>
<dbReference type="InterPro" id="IPR018060">
    <property type="entry name" value="HTH_AraC"/>
</dbReference>
<keyword evidence="3" id="KW-0010">Activator</keyword>
<evidence type="ECO:0000313" key="7">
    <source>
        <dbReference type="EMBL" id="OXB26044.1"/>
    </source>
</evidence>
<dbReference type="PRINTS" id="PR00032">
    <property type="entry name" value="HTHARAC"/>
</dbReference>
<evidence type="ECO:0000256" key="1">
    <source>
        <dbReference type="ARBA" id="ARBA00023015"/>
    </source>
</evidence>
<gene>
    <name evidence="7" type="ORF">SF301_4696</name>
</gene>
<evidence type="ECO:0000313" key="8">
    <source>
        <dbReference type="Proteomes" id="UP000198358"/>
    </source>
</evidence>
<dbReference type="Gene3D" id="1.10.10.60">
    <property type="entry name" value="Homeodomain-like"/>
    <property type="match status" value="1"/>
</dbReference>